<evidence type="ECO:0000313" key="4">
    <source>
        <dbReference type="EMBL" id="COY91891.1"/>
    </source>
</evidence>
<reference evidence="4" key="1">
    <citation type="submission" date="2015-03" db="EMBL/GenBank/DDBJ databases">
        <authorList>
            <consortium name="Pathogen Informatics"/>
            <person name="Murphy D."/>
        </authorList>
    </citation>
    <scope>NUCLEOTIDE SEQUENCE</scope>
    <source>
        <strain evidence="4">N09902308</strain>
    </source>
</reference>
<gene>
    <name evidence="4" type="ORF">ERS007739_03205</name>
    <name evidence="3" type="ORF">ERS027659_03541</name>
    <name evidence="2" type="ORF">ERS027661_01816</name>
</gene>
<dbReference type="EMBL" id="CSBK01001615">
    <property type="protein sequence ID" value="COY91891.1"/>
    <property type="molecule type" value="Genomic_DNA"/>
</dbReference>
<evidence type="ECO:0000313" key="6">
    <source>
        <dbReference type="Proteomes" id="UP000049023"/>
    </source>
</evidence>
<sequence>MLGAAAHTRLARPKTANPIRYDERAPTRSNIVLTVVAATTDPTRYRVVTQAYSRLPPMSAIVLGSRLIVRNSLVA</sequence>
<organism evidence="2 6">
    <name type="scientific">Mycobacterium tuberculosis</name>
    <dbReference type="NCBI Taxonomy" id="1773"/>
    <lineage>
        <taxon>Bacteria</taxon>
        <taxon>Bacillati</taxon>
        <taxon>Actinomycetota</taxon>
        <taxon>Actinomycetes</taxon>
        <taxon>Mycobacteriales</taxon>
        <taxon>Mycobacteriaceae</taxon>
        <taxon>Mycobacterium</taxon>
        <taxon>Mycobacterium tuberculosis complex</taxon>
    </lineage>
</organism>
<name>A0A655A0M2_MYCTX</name>
<evidence type="ECO:0000313" key="3">
    <source>
        <dbReference type="EMBL" id="CKS77025.1"/>
    </source>
</evidence>
<evidence type="ECO:0000313" key="2">
    <source>
        <dbReference type="EMBL" id="CKR64443.1"/>
    </source>
</evidence>
<evidence type="ECO:0000313" key="7">
    <source>
        <dbReference type="Proteomes" id="UP000050164"/>
    </source>
</evidence>
<dbReference type="Proteomes" id="UP000039021">
    <property type="component" value="Unassembled WGS sequence"/>
</dbReference>
<feature type="region of interest" description="Disordered" evidence="1">
    <location>
        <begin position="1"/>
        <end position="21"/>
    </location>
</feature>
<evidence type="ECO:0000313" key="5">
    <source>
        <dbReference type="Proteomes" id="UP000039021"/>
    </source>
</evidence>
<accession>A0A655A0M2</accession>
<dbReference type="EMBL" id="CNFT01001046">
    <property type="protein sequence ID" value="CKS77025.1"/>
    <property type="molecule type" value="Genomic_DNA"/>
</dbReference>
<evidence type="ECO:0000256" key="1">
    <source>
        <dbReference type="SAM" id="MobiDB-lite"/>
    </source>
</evidence>
<protein>
    <submittedName>
        <fullName evidence="2">Uncharacterized protein</fullName>
    </submittedName>
</protein>
<proteinExistence type="predicted"/>
<dbReference type="EMBL" id="CNFU01000335">
    <property type="protein sequence ID" value="CKR64443.1"/>
    <property type="molecule type" value="Genomic_DNA"/>
</dbReference>
<dbReference type="AlphaFoldDB" id="A0A655A0M2"/>
<dbReference type="Proteomes" id="UP000050164">
    <property type="component" value="Unassembled WGS sequence"/>
</dbReference>
<reference evidence="5 6" key="2">
    <citation type="submission" date="2015-03" db="EMBL/GenBank/DDBJ databases">
        <authorList>
            <consortium name="Pathogen Informatics"/>
        </authorList>
    </citation>
    <scope>NUCLEOTIDE SEQUENCE [LARGE SCALE GENOMIC DNA]</scope>
    <source>
        <strain evidence="3 7">Bir 185</strain>
        <strain evidence="2 6">Bir 187</strain>
        <strain evidence="5">N09902308</strain>
    </source>
</reference>
<dbReference type="Proteomes" id="UP000049023">
    <property type="component" value="Unassembled WGS sequence"/>
</dbReference>